<evidence type="ECO:0000313" key="3">
    <source>
        <dbReference type="EMBL" id="ANF95382.1"/>
    </source>
</evidence>
<gene>
    <name evidence="3" type="ORF">AR543_04700</name>
</gene>
<reference evidence="4" key="1">
    <citation type="submission" date="2015-10" db="EMBL/GenBank/DDBJ databases">
        <title>Genome of Paenibacillus bovis sp. nov.</title>
        <authorList>
            <person name="Wu Z."/>
            <person name="Gao C."/>
            <person name="Liu Z."/>
            <person name="Zheng H."/>
        </authorList>
    </citation>
    <scope>NUCLEOTIDE SEQUENCE [LARGE SCALE GENOMIC DNA]</scope>
    <source>
        <strain evidence="4">BD3526</strain>
    </source>
</reference>
<feature type="chain" id="PRO_5038751329" evidence="2">
    <location>
        <begin position="21"/>
        <end position="173"/>
    </location>
</feature>
<protein>
    <submittedName>
        <fullName evidence="3">Uncharacterized protein</fullName>
    </submittedName>
</protein>
<keyword evidence="4" id="KW-1185">Reference proteome</keyword>
<keyword evidence="2" id="KW-0732">Signal</keyword>
<feature type="signal peptide" evidence="2">
    <location>
        <begin position="1"/>
        <end position="20"/>
    </location>
</feature>
<dbReference type="AlphaFoldDB" id="A0A172ZDF0"/>
<sequence>MIIHKITLVFTSLMLTVCLAGCTEETITPHSSQTPAVTSKPTTPDLPEQNSSEKQAVQAKPNTDNIDWDDFNDPLVNKDMAAQIKASVAAIVSRDVDQLHQAIGKDLGNGYDYLLEHNVQFTRVSPAYRESGRIVVPVEGKRTDNDTGEVSEASYVFYFVKGPNGAWTLGSID</sequence>
<feature type="region of interest" description="Disordered" evidence="1">
    <location>
        <begin position="28"/>
        <end position="65"/>
    </location>
</feature>
<organism evidence="3 4">
    <name type="scientific">Paenibacillus bovis</name>
    <dbReference type="NCBI Taxonomy" id="1616788"/>
    <lineage>
        <taxon>Bacteria</taxon>
        <taxon>Bacillati</taxon>
        <taxon>Bacillota</taxon>
        <taxon>Bacilli</taxon>
        <taxon>Bacillales</taxon>
        <taxon>Paenibacillaceae</taxon>
        <taxon>Paenibacillus</taxon>
    </lineage>
</organism>
<name>A0A172ZDF0_9BACL</name>
<proteinExistence type="predicted"/>
<dbReference type="Proteomes" id="UP000078148">
    <property type="component" value="Chromosome"/>
</dbReference>
<evidence type="ECO:0000256" key="2">
    <source>
        <dbReference type="SAM" id="SignalP"/>
    </source>
</evidence>
<evidence type="ECO:0000313" key="4">
    <source>
        <dbReference type="Proteomes" id="UP000078148"/>
    </source>
</evidence>
<dbReference type="RefSeq" id="WP_060532264.1">
    <property type="nucleotide sequence ID" value="NZ_CP013023.1"/>
</dbReference>
<reference evidence="3 4" key="2">
    <citation type="journal article" date="2016" name="Int. J. Syst. Evol. Microbiol.">
        <title>Paenibacillus bovis sp. nov., isolated from raw yak (Bos grunniens) milk.</title>
        <authorList>
            <person name="Gao C."/>
            <person name="Han J."/>
            <person name="Liu Z."/>
            <person name="Xu X."/>
            <person name="Hang F."/>
            <person name="Wu Z."/>
        </authorList>
    </citation>
    <scope>NUCLEOTIDE SEQUENCE [LARGE SCALE GENOMIC DNA]</scope>
    <source>
        <strain evidence="3 4">BD3526</strain>
    </source>
</reference>
<accession>A0A172ZDF0</accession>
<dbReference type="KEGG" id="pbv:AR543_04700"/>
<dbReference type="OrthoDB" id="2662964at2"/>
<evidence type="ECO:0000256" key="1">
    <source>
        <dbReference type="SAM" id="MobiDB-lite"/>
    </source>
</evidence>
<dbReference type="EMBL" id="CP013023">
    <property type="protein sequence ID" value="ANF95382.1"/>
    <property type="molecule type" value="Genomic_DNA"/>
</dbReference>